<protein>
    <submittedName>
        <fullName evidence="1">Uncharacterized protein</fullName>
    </submittedName>
</protein>
<comment type="caution">
    <text evidence="1">The sequence shown here is derived from an EMBL/GenBank/DDBJ whole genome shotgun (WGS) entry which is preliminary data.</text>
</comment>
<proteinExistence type="predicted"/>
<organism evidence="1 2">
    <name type="scientific">Boeremia exigua</name>
    <dbReference type="NCBI Taxonomy" id="749465"/>
    <lineage>
        <taxon>Eukaryota</taxon>
        <taxon>Fungi</taxon>
        <taxon>Dikarya</taxon>
        <taxon>Ascomycota</taxon>
        <taxon>Pezizomycotina</taxon>
        <taxon>Dothideomycetes</taxon>
        <taxon>Pleosporomycetidae</taxon>
        <taxon>Pleosporales</taxon>
        <taxon>Pleosporineae</taxon>
        <taxon>Didymellaceae</taxon>
        <taxon>Boeremia</taxon>
    </lineage>
</organism>
<evidence type="ECO:0000313" key="1">
    <source>
        <dbReference type="EMBL" id="KAJ8116295.1"/>
    </source>
</evidence>
<dbReference type="Proteomes" id="UP001153331">
    <property type="component" value="Unassembled WGS sequence"/>
</dbReference>
<reference evidence="1" key="1">
    <citation type="submission" date="2022-11" db="EMBL/GenBank/DDBJ databases">
        <title>Genome Sequence of Boeremia exigua.</title>
        <authorList>
            <person name="Buettner E."/>
        </authorList>
    </citation>
    <scope>NUCLEOTIDE SEQUENCE</scope>
    <source>
        <strain evidence="1">CU02</strain>
    </source>
</reference>
<gene>
    <name evidence="1" type="ORF">OPT61_g2242</name>
</gene>
<keyword evidence="2" id="KW-1185">Reference proteome</keyword>
<evidence type="ECO:0000313" key="2">
    <source>
        <dbReference type="Proteomes" id="UP001153331"/>
    </source>
</evidence>
<sequence length="231" mass="26237">MGDRSERSEYHPLQDEETCRESEEVDPASQTKPLRASQSTLRYRRILYVIVFIGLASVPPLIALVLFRSSLPPWSTTRPSEPGTSYDLEPCGQTAFEAKGRGCMFDFGLGSWLPPSCYNKELAEDYRLREPFEFYYTNSNDSGPDFNRQIPTIELLAMNPHRSWTTRRYHVTHCMHAWTYMHTAVTEGRNMSQTTSNLGHTKHCSNVVSNANSSFGDITTSFEVDFPACVS</sequence>
<dbReference type="EMBL" id="JAPHNI010000100">
    <property type="protein sequence ID" value="KAJ8116295.1"/>
    <property type="molecule type" value="Genomic_DNA"/>
</dbReference>
<accession>A0ACC2IM59</accession>
<name>A0ACC2IM59_9PLEO</name>